<name>A0A0W0TER6_LEGER</name>
<dbReference type="GO" id="GO:0051301">
    <property type="term" value="P:cell division"/>
    <property type="evidence" value="ECO:0007669"/>
    <property type="project" value="UniProtKB-KW"/>
</dbReference>
<dbReference type="Proteomes" id="UP000054773">
    <property type="component" value="Unassembled WGS sequence"/>
</dbReference>
<dbReference type="PATRIC" id="fig|448.7.peg.2357"/>
<evidence type="ECO:0000313" key="4">
    <source>
        <dbReference type="Proteomes" id="UP000054773"/>
    </source>
</evidence>
<proteinExistence type="inferred from homology"/>
<evidence type="ECO:0000256" key="1">
    <source>
        <dbReference type="ARBA" id="ARBA00010074"/>
    </source>
</evidence>
<dbReference type="SUPFAM" id="SSF102829">
    <property type="entry name" value="Cell division protein ZapA-like"/>
    <property type="match status" value="1"/>
</dbReference>
<dbReference type="InterPro" id="IPR007838">
    <property type="entry name" value="Cell_div_ZapA-like"/>
</dbReference>
<accession>A0A0W0TER6</accession>
<dbReference type="Gene3D" id="3.30.160.880">
    <property type="entry name" value="Cell division protein ZapA protomer, N-terminal domain"/>
    <property type="match status" value="1"/>
</dbReference>
<dbReference type="STRING" id="448.Lery_2242"/>
<sequence>MSTSKTCSIRLLSKTYDIKCPEHETDNLQLAAQKLQDQLLANKRKFKQLDDFNNLLLAALHITHELINYQRLQEQQRHQVTQFISSLENKINQVVNGNPELQPD</sequence>
<reference evidence="3 4" key="1">
    <citation type="submission" date="2015-11" db="EMBL/GenBank/DDBJ databases">
        <title>Genomic analysis of 38 Legionella species identifies large and diverse effector repertoires.</title>
        <authorList>
            <person name="Burstein D."/>
            <person name="Amaro F."/>
            <person name="Zusman T."/>
            <person name="Lifshitz Z."/>
            <person name="Cohen O."/>
            <person name="Gilbert J.A."/>
            <person name="Pupko T."/>
            <person name="Shuman H.A."/>
            <person name="Segal G."/>
        </authorList>
    </citation>
    <scope>NUCLEOTIDE SEQUENCE [LARGE SCALE GENOMIC DNA]</scope>
    <source>
        <strain evidence="3 4">SE-32A-C8</strain>
    </source>
</reference>
<evidence type="ECO:0000256" key="2">
    <source>
        <dbReference type="ARBA" id="ARBA00023054"/>
    </source>
</evidence>
<dbReference type="InterPro" id="IPR042233">
    <property type="entry name" value="Cell_div_ZapA_N"/>
</dbReference>
<dbReference type="InterPro" id="IPR036192">
    <property type="entry name" value="Cell_div_ZapA-like_sf"/>
</dbReference>
<comment type="caution">
    <text evidence="3">The sequence shown here is derived from an EMBL/GenBank/DDBJ whole genome shotgun (WGS) entry which is preliminary data.</text>
</comment>
<keyword evidence="3" id="KW-0132">Cell division</keyword>
<dbReference type="Pfam" id="PF05164">
    <property type="entry name" value="ZapA"/>
    <property type="match status" value="1"/>
</dbReference>
<organism evidence="3 4">
    <name type="scientific">Legionella erythra</name>
    <dbReference type="NCBI Taxonomy" id="448"/>
    <lineage>
        <taxon>Bacteria</taxon>
        <taxon>Pseudomonadati</taxon>
        <taxon>Pseudomonadota</taxon>
        <taxon>Gammaproteobacteria</taxon>
        <taxon>Legionellales</taxon>
        <taxon>Legionellaceae</taxon>
        <taxon>Legionella</taxon>
    </lineage>
</organism>
<keyword evidence="4" id="KW-1185">Reference proteome</keyword>
<keyword evidence="2" id="KW-0175">Coiled coil</keyword>
<keyword evidence="3" id="KW-0131">Cell cycle</keyword>
<evidence type="ECO:0000313" key="3">
    <source>
        <dbReference type="EMBL" id="KTC94075.1"/>
    </source>
</evidence>
<dbReference type="OrthoDB" id="5772359at2"/>
<dbReference type="EMBL" id="LNYA01000034">
    <property type="protein sequence ID" value="KTC94075.1"/>
    <property type="molecule type" value="Genomic_DNA"/>
</dbReference>
<dbReference type="Gene3D" id="1.20.5.50">
    <property type="match status" value="1"/>
</dbReference>
<protein>
    <submittedName>
        <fullName evidence="3">Cell division protein ZapA</fullName>
    </submittedName>
</protein>
<gene>
    <name evidence="3" type="primary">zapA</name>
    <name evidence="3" type="ORF">Lery_2242</name>
</gene>
<dbReference type="AlphaFoldDB" id="A0A0W0TER6"/>
<dbReference type="RefSeq" id="WP_058527370.1">
    <property type="nucleotide sequence ID" value="NZ_CAAAHY010000036.1"/>
</dbReference>
<comment type="similarity">
    <text evidence="1">Belongs to the ZapA family. Type 1 subfamily.</text>
</comment>